<dbReference type="SMART" id="SM00304">
    <property type="entry name" value="HAMP"/>
    <property type="match status" value="2"/>
</dbReference>
<protein>
    <submittedName>
        <fullName evidence="9">Methyl-accepting chemotaxis protein</fullName>
    </submittedName>
</protein>
<evidence type="ECO:0000256" key="1">
    <source>
        <dbReference type="ARBA" id="ARBA00004370"/>
    </source>
</evidence>
<feature type="transmembrane region" description="Helical" evidence="6">
    <location>
        <begin position="12"/>
        <end position="32"/>
    </location>
</feature>
<evidence type="ECO:0000256" key="5">
    <source>
        <dbReference type="SAM" id="Coils"/>
    </source>
</evidence>
<evidence type="ECO:0000313" key="10">
    <source>
        <dbReference type="Proteomes" id="UP000305674"/>
    </source>
</evidence>
<dbReference type="RefSeq" id="WP_136851309.1">
    <property type="nucleotide sequence ID" value="NZ_SWCI01000001.1"/>
</dbReference>
<dbReference type="SUPFAM" id="SSF58104">
    <property type="entry name" value="Methyl-accepting chemotaxis protein (MCP) signaling domain"/>
    <property type="match status" value="1"/>
</dbReference>
<comment type="caution">
    <text evidence="9">The sequence shown here is derived from an EMBL/GenBank/DDBJ whole genome shotgun (WGS) entry which is preliminary data.</text>
</comment>
<dbReference type="PROSITE" id="PS50885">
    <property type="entry name" value="HAMP"/>
    <property type="match status" value="1"/>
</dbReference>
<evidence type="ECO:0000256" key="2">
    <source>
        <dbReference type="ARBA" id="ARBA00023224"/>
    </source>
</evidence>
<comment type="subcellular location">
    <subcellularLocation>
        <location evidence="1">Membrane</location>
    </subcellularLocation>
</comment>
<dbReference type="GO" id="GO:0006935">
    <property type="term" value="P:chemotaxis"/>
    <property type="evidence" value="ECO:0007669"/>
    <property type="project" value="InterPro"/>
</dbReference>
<comment type="similarity">
    <text evidence="3">Belongs to the methyl-accepting chemotaxis (MCP) protein family.</text>
</comment>
<dbReference type="GO" id="GO:0016020">
    <property type="term" value="C:membrane"/>
    <property type="evidence" value="ECO:0007669"/>
    <property type="project" value="UniProtKB-SubCell"/>
</dbReference>
<dbReference type="InterPro" id="IPR003660">
    <property type="entry name" value="HAMP_dom"/>
</dbReference>
<dbReference type="PANTHER" id="PTHR32089:SF74">
    <property type="entry name" value="METHYL-ACCEPTING CHEMOTAXIS PROTEIN AER"/>
    <property type="match status" value="1"/>
</dbReference>
<evidence type="ECO:0000256" key="6">
    <source>
        <dbReference type="SAM" id="Phobius"/>
    </source>
</evidence>
<feature type="transmembrane region" description="Helical" evidence="6">
    <location>
        <begin position="318"/>
        <end position="336"/>
    </location>
</feature>
<accession>A0A4U1BNA9</accession>
<keyword evidence="6" id="KW-1133">Transmembrane helix</keyword>
<evidence type="ECO:0000256" key="4">
    <source>
        <dbReference type="PROSITE-ProRule" id="PRU00284"/>
    </source>
</evidence>
<dbReference type="CDD" id="cd11386">
    <property type="entry name" value="MCP_signal"/>
    <property type="match status" value="1"/>
</dbReference>
<dbReference type="PANTHER" id="PTHR32089">
    <property type="entry name" value="METHYL-ACCEPTING CHEMOTAXIS PROTEIN MCPB"/>
    <property type="match status" value="1"/>
</dbReference>
<name>A0A4U1BNA9_9GAMM</name>
<sequence>MDFRNWTLGRQIGVSALLLSILTYSITGFFGYRVAADSLTETLQESESVMADTLADTLDLQYQLLIKQVRTNAELFNKMFSTDFTLMEKRVNIAGANAPGLKNGRRLLNSAIAQVDRFANMTGGTATVFVKDGDDFTRISSSLRKENGDRATGTHLGQSHPAYSMIMAGQTYEGYANLFGKRYITSYRPIKDQQNRVIGILYIGQDVSEMMQAMGKALANIQLGETGYVSLLRYEDGVFLYHPRLTGDKAANFTDDEGQPVYAGALADQARHQSKFVLNGKLWVSMTLPVPSAGWMVALQVPEEELSHALKPLARTNIGLSILGILVITVLLWVMLNQRLKPLTALCTQVEAIGHGDLTARLVTSGGNSQNEVHRITDSVSEMTHSLKQLIATLQGSTSQLEQAAGEMQTVAEVNGSGAAQMMQQTDQIAAAVEELTTSVQEVAQHATGSAEQAEAVDSAAKDGDRQVDDVIAQMRALGDALESGNEAIHRVEEGSHAITRVIQVINEIAEQTNLLALNAAIEAARAGEQGRGFAVVADEVRTLAQRTQNSISEITGTIEQLQQRTQDAVNQMQQSKKLGEASSSLSVQAGDALTDISHSVTDLSQNATSIATATEQQGSVAAEIARNISGITELARESEQTAGQTVDAAERLTALAGDIRGHLAHFKS</sequence>
<dbReference type="PRINTS" id="PR00260">
    <property type="entry name" value="CHEMTRNSDUCR"/>
</dbReference>
<dbReference type="Gene3D" id="3.30.450.20">
    <property type="entry name" value="PAS domain"/>
    <property type="match status" value="1"/>
</dbReference>
<evidence type="ECO:0000256" key="3">
    <source>
        <dbReference type="ARBA" id="ARBA00029447"/>
    </source>
</evidence>
<organism evidence="9 10">
    <name type="scientific">Ferrimonas sediminicola</name>
    <dbReference type="NCBI Taxonomy" id="2569538"/>
    <lineage>
        <taxon>Bacteria</taxon>
        <taxon>Pseudomonadati</taxon>
        <taxon>Pseudomonadota</taxon>
        <taxon>Gammaproteobacteria</taxon>
        <taxon>Alteromonadales</taxon>
        <taxon>Ferrimonadaceae</taxon>
        <taxon>Ferrimonas</taxon>
    </lineage>
</organism>
<dbReference type="InterPro" id="IPR029151">
    <property type="entry name" value="Sensor-like_sf"/>
</dbReference>
<dbReference type="Gene3D" id="1.10.287.950">
    <property type="entry name" value="Methyl-accepting chemotaxis protein"/>
    <property type="match status" value="1"/>
</dbReference>
<feature type="coiled-coil region" evidence="5">
    <location>
        <begin position="545"/>
        <end position="579"/>
    </location>
</feature>
<keyword evidence="6" id="KW-0472">Membrane</keyword>
<proteinExistence type="inferred from homology"/>
<evidence type="ECO:0000313" key="9">
    <source>
        <dbReference type="EMBL" id="TKB51598.1"/>
    </source>
</evidence>
<dbReference type="SUPFAM" id="SSF103190">
    <property type="entry name" value="Sensory domain-like"/>
    <property type="match status" value="1"/>
</dbReference>
<gene>
    <name evidence="9" type="ORF">FCL40_03310</name>
</gene>
<feature type="domain" description="HAMP" evidence="8">
    <location>
        <begin position="337"/>
        <end position="392"/>
    </location>
</feature>
<feature type="domain" description="Methyl-accepting transducer" evidence="7">
    <location>
        <begin position="397"/>
        <end position="633"/>
    </location>
</feature>
<dbReference type="PROSITE" id="PS50111">
    <property type="entry name" value="CHEMOTAXIS_TRANSDUC_2"/>
    <property type="match status" value="1"/>
</dbReference>
<dbReference type="Pfam" id="PF00015">
    <property type="entry name" value="MCPsignal"/>
    <property type="match status" value="1"/>
</dbReference>
<dbReference type="InterPro" id="IPR004089">
    <property type="entry name" value="MCPsignal_dom"/>
</dbReference>
<dbReference type="Proteomes" id="UP000305674">
    <property type="component" value="Unassembled WGS sequence"/>
</dbReference>
<dbReference type="Pfam" id="PF17201">
    <property type="entry name" value="Cache_3-Cache_2"/>
    <property type="match status" value="1"/>
</dbReference>
<dbReference type="GO" id="GO:0007165">
    <property type="term" value="P:signal transduction"/>
    <property type="evidence" value="ECO:0007669"/>
    <property type="project" value="UniProtKB-KW"/>
</dbReference>
<dbReference type="GO" id="GO:0004888">
    <property type="term" value="F:transmembrane signaling receptor activity"/>
    <property type="evidence" value="ECO:0007669"/>
    <property type="project" value="InterPro"/>
</dbReference>
<keyword evidence="10" id="KW-1185">Reference proteome</keyword>
<dbReference type="SMART" id="SM00283">
    <property type="entry name" value="MA"/>
    <property type="match status" value="1"/>
</dbReference>
<dbReference type="InterPro" id="IPR033462">
    <property type="entry name" value="Cache_3-Cache_2"/>
</dbReference>
<keyword evidence="2 4" id="KW-0807">Transducer</keyword>
<dbReference type="FunFam" id="1.10.287.950:FF:000001">
    <property type="entry name" value="Methyl-accepting chemotaxis sensory transducer"/>
    <property type="match status" value="1"/>
</dbReference>
<evidence type="ECO:0000259" key="8">
    <source>
        <dbReference type="PROSITE" id="PS50885"/>
    </source>
</evidence>
<dbReference type="InterPro" id="IPR004090">
    <property type="entry name" value="Chemotax_Me-accpt_rcpt"/>
</dbReference>
<dbReference type="AlphaFoldDB" id="A0A4U1BNA9"/>
<dbReference type="OrthoDB" id="9763018at2"/>
<reference evidence="9 10" key="1">
    <citation type="submission" date="2019-04" db="EMBL/GenBank/DDBJ databases">
        <authorList>
            <person name="Hwang J.C."/>
        </authorList>
    </citation>
    <scope>NUCLEOTIDE SEQUENCE [LARGE SCALE GENOMIC DNA]</scope>
    <source>
        <strain evidence="9 10">IMCC35001</strain>
    </source>
</reference>
<keyword evidence="5" id="KW-0175">Coiled coil</keyword>
<keyword evidence="6" id="KW-0812">Transmembrane</keyword>
<evidence type="ECO:0000259" key="7">
    <source>
        <dbReference type="PROSITE" id="PS50111"/>
    </source>
</evidence>
<dbReference type="EMBL" id="SWCI01000001">
    <property type="protein sequence ID" value="TKB51598.1"/>
    <property type="molecule type" value="Genomic_DNA"/>
</dbReference>